<dbReference type="Proteomes" id="UP001175226">
    <property type="component" value="Unassembled WGS sequence"/>
</dbReference>
<proteinExistence type="predicted"/>
<name>A0AA39ITL5_9AGAR</name>
<gene>
    <name evidence="1" type="ORF">EV421DRAFT_1721824</name>
</gene>
<protein>
    <submittedName>
        <fullName evidence="1">Uncharacterized protein</fullName>
    </submittedName>
</protein>
<evidence type="ECO:0000313" key="1">
    <source>
        <dbReference type="EMBL" id="KAK0430223.1"/>
    </source>
</evidence>
<accession>A0AA39ITL5</accession>
<organism evidence="1 2">
    <name type="scientific">Armillaria borealis</name>
    <dbReference type="NCBI Taxonomy" id="47425"/>
    <lineage>
        <taxon>Eukaryota</taxon>
        <taxon>Fungi</taxon>
        <taxon>Dikarya</taxon>
        <taxon>Basidiomycota</taxon>
        <taxon>Agaricomycotina</taxon>
        <taxon>Agaricomycetes</taxon>
        <taxon>Agaricomycetidae</taxon>
        <taxon>Agaricales</taxon>
        <taxon>Marasmiineae</taxon>
        <taxon>Physalacriaceae</taxon>
        <taxon>Armillaria</taxon>
    </lineage>
</organism>
<dbReference type="AlphaFoldDB" id="A0AA39ITL5"/>
<reference evidence="1" key="1">
    <citation type="submission" date="2023-06" db="EMBL/GenBank/DDBJ databases">
        <authorList>
            <consortium name="Lawrence Berkeley National Laboratory"/>
            <person name="Ahrendt S."/>
            <person name="Sahu N."/>
            <person name="Indic B."/>
            <person name="Wong-Bajracharya J."/>
            <person name="Merenyi Z."/>
            <person name="Ke H.-M."/>
            <person name="Monk M."/>
            <person name="Kocsube S."/>
            <person name="Drula E."/>
            <person name="Lipzen A."/>
            <person name="Balint B."/>
            <person name="Henrissat B."/>
            <person name="Andreopoulos B."/>
            <person name="Martin F.M."/>
            <person name="Harder C.B."/>
            <person name="Rigling D."/>
            <person name="Ford K.L."/>
            <person name="Foster G.D."/>
            <person name="Pangilinan J."/>
            <person name="Papanicolaou A."/>
            <person name="Barry K."/>
            <person name="LaButti K."/>
            <person name="Viragh M."/>
            <person name="Koriabine M."/>
            <person name="Yan M."/>
            <person name="Riley R."/>
            <person name="Champramary S."/>
            <person name="Plett K.L."/>
            <person name="Tsai I.J."/>
            <person name="Slot J."/>
            <person name="Sipos G."/>
            <person name="Plett J."/>
            <person name="Nagy L.G."/>
            <person name="Grigoriev I.V."/>
        </authorList>
    </citation>
    <scope>NUCLEOTIDE SEQUENCE</scope>
    <source>
        <strain evidence="1">FPL87.14</strain>
    </source>
</reference>
<sequence>LSCLLFNLGIKPLIQMLHNSSLEDYKVWNLNEQLIIILFIDDTIVYLSNNDRWENLMEILDICKNNVLPQCL</sequence>
<evidence type="ECO:0000313" key="2">
    <source>
        <dbReference type="Proteomes" id="UP001175226"/>
    </source>
</evidence>
<feature type="non-terminal residue" evidence="1">
    <location>
        <position position="1"/>
    </location>
</feature>
<keyword evidence="2" id="KW-1185">Reference proteome</keyword>
<comment type="caution">
    <text evidence="1">The sequence shown here is derived from an EMBL/GenBank/DDBJ whole genome shotgun (WGS) entry which is preliminary data.</text>
</comment>
<dbReference type="EMBL" id="JAUEPT010000163">
    <property type="protein sequence ID" value="KAK0430223.1"/>
    <property type="molecule type" value="Genomic_DNA"/>
</dbReference>